<reference evidence="2 3" key="1">
    <citation type="journal article" date="2024" name="BMC Biol.">
        <title>Comparative genomics of Ascetosporea gives new insight into the evolutionary basis for animal parasitism in Rhizaria.</title>
        <authorList>
            <person name="Hiltunen Thoren M."/>
            <person name="Onut-Brannstrom I."/>
            <person name="Alfjorden A."/>
            <person name="Peckova H."/>
            <person name="Swords F."/>
            <person name="Hooper C."/>
            <person name="Holzer A.S."/>
            <person name="Bass D."/>
            <person name="Burki F."/>
        </authorList>
    </citation>
    <scope>NUCLEOTIDE SEQUENCE [LARGE SCALE GENOMIC DNA]</scope>
    <source>
        <strain evidence="2">20-A016</strain>
    </source>
</reference>
<feature type="domain" description="Ubiquitin-like" evidence="1">
    <location>
        <begin position="1"/>
        <end position="75"/>
    </location>
</feature>
<gene>
    <name evidence="2" type="ORF">MHBO_004626</name>
</gene>
<dbReference type="Pfam" id="PF00240">
    <property type="entry name" value="ubiquitin"/>
    <property type="match status" value="1"/>
</dbReference>
<dbReference type="PANTHER" id="PTHR10621:SF0">
    <property type="entry name" value="UV EXCISION REPAIR PROTEIN RAD23"/>
    <property type="match status" value="1"/>
</dbReference>
<dbReference type="InterPro" id="IPR029071">
    <property type="entry name" value="Ubiquitin-like_domsf"/>
</dbReference>
<dbReference type="InterPro" id="IPR000626">
    <property type="entry name" value="Ubiquitin-like_dom"/>
</dbReference>
<evidence type="ECO:0000259" key="1">
    <source>
        <dbReference type="PROSITE" id="PS50053"/>
    </source>
</evidence>
<sequence>MKLSIQLPRHRASNNGSDFEISAEPEMFVADLKAIIQAELGIPLSSQTLIYKNVKLQDNKPLSTYSLPENCAITLEDNCLDKNSNFSTKKQNFVENNIGKEKSASQLENKLEAKPEREISINEKSLKETVGNVSRDYFDKLMHE</sequence>
<accession>A0ABV2ATW3</accession>
<keyword evidence="3" id="KW-1185">Reference proteome</keyword>
<dbReference type="SUPFAM" id="SSF54236">
    <property type="entry name" value="Ubiquitin-like"/>
    <property type="match status" value="1"/>
</dbReference>
<dbReference type="Gene3D" id="3.10.20.90">
    <property type="entry name" value="Phosphatidylinositol 3-kinase Catalytic Subunit, Chain A, domain 1"/>
    <property type="match status" value="1"/>
</dbReference>
<comment type="caution">
    <text evidence="2">The sequence shown here is derived from an EMBL/GenBank/DDBJ whole genome shotgun (WGS) entry which is preliminary data.</text>
</comment>
<dbReference type="PANTHER" id="PTHR10621">
    <property type="entry name" value="UV EXCISION REPAIR PROTEIN RAD23"/>
    <property type="match status" value="1"/>
</dbReference>
<dbReference type="EMBL" id="JBDODL010004598">
    <property type="protein sequence ID" value="MES1923087.1"/>
    <property type="molecule type" value="Genomic_DNA"/>
</dbReference>
<dbReference type="PROSITE" id="PS50053">
    <property type="entry name" value="UBIQUITIN_2"/>
    <property type="match status" value="1"/>
</dbReference>
<evidence type="ECO:0000313" key="3">
    <source>
        <dbReference type="Proteomes" id="UP001439008"/>
    </source>
</evidence>
<dbReference type="CDD" id="cd17039">
    <property type="entry name" value="Ubl_ubiquitin_like"/>
    <property type="match status" value="1"/>
</dbReference>
<name>A0ABV2ATW3_9EUKA</name>
<proteinExistence type="predicted"/>
<organism evidence="2 3">
    <name type="scientific">Bonamia ostreae</name>
    <dbReference type="NCBI Taxonomy" id="126728"/>
    <lineage>
        <taxon>Eukaryota</taxon>
        <taxon>Sar</taxon>
        <taxon>Rhizaria</taxon>
        <taxon>Endomyxa</taxon>
        <taxon>Ascetosporea</taxon>
        <taxon>Haplosporida</taxon>
        <taxon>Bonamia</taxon>
    </lineage>
</organism>
<feature type="non-terminal residue" evidence="2">
    <location>
        <position position="144"/>
    </location>
</feature>
<dbReference type="SMART" id="SM00213">
    <property type="entry name" value="UBQ"/>
    <property type="match status" value="1"/>
</dbReference>
<evidence type="ECO:0000313" key="2">
    <source>
        <dbReference type="EMBL" id="MES1923087.1"/>
    </source>
</evidence>
<protein>
    <recommendedName>
        <fullName evidence="1">Ubiquitin-like domain-containing protein</fullName>
    </recommendedName>
</protein>
<dbReference type="Proteomes" id="UP001439008">
    <property type="component" value="Unassembled WGS sequence"/>
</dbReference>